<comment type="caution">
    <text evidence="3">The sequence shown here is derived from an EMBL/GenBank/DDBJ whole genome shotgun (WGS) entry which is preliminary data.</text>
</comment>
<feature type="compositionally biased region" description="Acidic residues" evidence="1">
    <location>
        <begin position="263"/>
        <end position="273"/>
    </location>
</feature>
<feature type="transmembrane region" description="Helical" evidence="2">
    <location>
        <begin position="139"/>
        <end position="158"/>
    </location>
</feature>
<dbReference type="EMBL" id="ASPP01010848">
    <property type="protein sequence ID" value="ETO22306.1"/>
    <property type="molecule type" value="Genomic_DNA"/>
</dbReference>
<keyword evidence="2" id="KW-0472">Membrane</keyword>
<evidence type="ECO:0000313" key="3">
    <source>
        <dbReference type="EMBL" id="ETO22306.1"/>
    </source>
</evidence>
<feature type="compositionally biased region" description="Acidic residues" evidence="1">
    <location>
        <begin position="226"/>
        <end position="236"/>
    </location>
</feature>
<keyword evidence="2" id="KW-1133">Transmembrane helix</keyword>
<name>X6N8D5_RETFI</name>
<evidence type="ECO:0000256" key="1">
    <source>
        <dbReference type="SAM" id="MobiDB-lite"/>
    </source>
</evidence>
<proteinExistence type="predicted"/>
<feature type="compositionally biased region" description="Basic and acidic residues" evidence="1">
    <location>
        <begin position="241"/>
        <end position="262"/>
    </location>
</feature>
<feature type="region of interest" description="Disordered" evidence="1">
    <location>
        <begin position="217"/>
        <end position="290"/>
    </location>
</feature>
<dbReference type="Proteomes" id="UP000023152">
    <property type="component" value="Unassembled WGS sequence"/>
</dbReference>
<keyword evidence="4" id="KW-1185">Reference proteome</keyword>
<evidence type="ECO:0000256" key="2">
    <source>
        <dbReference type="SAM" id="Phobius"/>
    </source>
</evidence>
<organism evidence="3 4">
    <name type="scientific">Reticulomyxa filosa</name>
    <dbReference type="NCBI Taxonomy" id="46433"/>
    <lineage>
        <taxon>Eukaryota</taxon>
        <taxon>Sar</taxon>
        <taxon>Rhizaria</taxon>
        <taxon>Retaria</taxon>
        <taxon>Foraminifera</taxon>
        <taxon>Monothalamids</taxon>
        <taxon>Reticulomyxidae</taxon>
        <taxon>Reticulomyxa</taxon>
    </lineage>
</organism>
<accession>X6N8D5</accession>
<reference evidence="3 4" key="1">
    <citation type="journal article" date="2013" name="Curr. Biol.">
        <title>The Genome of the Foraminiferan Reticulomyxa filosa.</title>
        <authorList>
            <person name="Glockner G."/>
            <person name="Hulsmann N."/>
            <person name="Schleicher M."/>
            <person name="Noegel A.A."/>
            <person name="Eichinger L."/>
            <person name="Gallinger C."/>
            <person name="Pawlowski J."/>
            <person name="Sierra R."/>
            <person name="Euteneuer U."/>
            <person name="Pillet L."/>
            <person name="Moustafa A."/>
            <person name="Platzer M."/>
            <person name="Groth M."/>
            <person name="Szafranski K."/>
            <person name="Schliwa M."/>
        </authorList>
    </citation>
    <scope>NUCLEOTIDE SEQUENCE [LARGE SCALE GENOMIC DNA]</scope>
</reference>
<gene>
    <name evidence="3" type="ORF">RFI_14892</name>
</gene>
<keyword evidence="2" id="KW-0812">Transmembrane</keyword>
<dbReference type="AlphaFoldDB" id="X6N8D5"/>
<protein>
    <submittedName>
        <fullName evidence="3">Uncharacterized protein</fullName>
    </submittedName>
</protein>
<evidence type="ECO:0000313" key="4">
    <source>
        <dbReference type="Proteomes" id="UP000023152"/>
    </source>
</evidence>
<sequence length="303" mass="35440">MSDLNFSMFAMTNARHNTRYLFNATDYSQWYLIESTSKDLVSFTQTQYDTTLPYVTHADSSEDATVSTVTQYLIQPSPNQIPNSNQLSLLKQIFAYPTIVVYVYKDSLFITGDDNWTKLDWIFVLSVSEQVFSGDFDQYAALGVICVGGALIILAYIYSVGRRNFDFVITQWEDEYLGSLANHYGWSEFAQYSTKHFGLDDAQLFAQEERQLLRVLSDDKEQRKEEEEEEEEDEVMGIEQELEKKRNEEEQEREREKDKDINLEDDDDDDDIEEQNKKEGEKKKKQKKSYKKTLPLVIIIIRD</sequence>